<keyword evidence="2" id="KW-0731">Sigma factor</keyword>
<dbReference type="InterPro" id="IPR013325">
    <property type="entry name" value="RNA_pol_sigma_r2"/>
</dbReference>
<evidence type="ECO:0000259" key="6">
    <source>
        <dbReference type="Pfam" id="PF04545"/>
    </source>
</evidence>
<dbReference type="OrthoDB" id="9799825at2"/>
<evidence type="ECO:0000256" key="4">
    <source>
        <dbReference type="ARBA" id="ARBA00023163"/>
    </source>
</evidence>
<reference evidence="7 8" key="1">
    <citation type="submission" date="2019-07" db="EMBL/GenBank/DDBJ databases">
        <title>Description of 53C-WASEF.</title>
        <authorList>
            <person name="Pitt A."/>
            <person name="Hahn M.W."/>
        </authorList>
    </citation>
    <scope>NUCLEOTIDE SEQUENCE [LARGE SCALE GENOMIC DNA]</scope>
    <source>
        <strain evidence="7 8">53C-WASEF</strain>
    </source>
</reference>
<dbReference type="InterPro" id="IPR013324">
    <property type="entry name" value="RNA_pol_sigma_r3/r4-like"/>
</dbReference>
<dbReference type="NCBIfam" id="TIGR02479">
    <property type="entry name" value="FliA_WhiG"/>
    <property type="match status" value="1"/>
</dbReference>
<dbReference type="PANTHER" id="PTHR30385:SF7">
    <property type="entry name" value="RNA POLYMERASE SIGMA FACTOR FLIA"/>
    <property type="match status" value="1"/>
</dbReference>
<organism evidence="7 8">
    <name type="scientific">Rariglobus hedericola</name>
    <dbReference type="NCBI Taxonomy" id="2597822"/>
    <lineage>
        <taxon>Bacteria</taxon>
        <taxon>Pseudomonadati</taxon>
        <taxon>Verrucomicrobiota</taxon>
        <taxon>Opitutia</taxon>
        <taxon>Opitutales</taxon>
        <taxon>Opitutaceae</taxon>
        <taxon>Rariglobus</taxon>
    </lineage>
</organism>
<keyword evidence="1" id="KW-0805">Transcription regulation</keyword>
<dbReference type="GO" id="GO:0006352">
    <property type="term" value="P:DNA-templated transcription initiation"/>
    <property type="evidence" value="ECO:0007669"/>
    <property type="project" value="InterPro"/>
</dbReference>
<dbReference type="NCBIfam" id="TIGR02937">
    <property type="entry name" value="sigma70-ECF"/>
    <property type="match status" value="1"/>
</dbReference>
<keyword evidence="3" id="KW-0238">DNA-binding</keyword>
<dbReference type="InterPro" id="IPR007627">
    <property type="entry name" value="RNA_pol_sigma70_r2"/>
</dbReference>
<dbReference type="NCBIfam" id="NF005413">
    <property type="entry name" value="PRK06986.1"/>
    <property type="match status" value="1"/>
</dbReference>
<keyword evidence="8" id="KW-1185">Reference proteome</keyword>
<dbReference type="GO" id="GO:0003899">
    <property type="term" value="F:DNA-directed RNA polymerase activity"/>
    <property type="evidence" value="ECO:0007669"/>
    <property type="project" value="InterPro"/>
</dbReference>
<feature type="domain" description="RNA polymerase sigma-70 region 4" evidence="6">
    <location>
        <begin position="215"/>
        <end position="262"/>
    </location>
</feature>
<sequence length="271" mass="30391">MNSVLSEPATTAAEPTQAPATAGAAWRVYQTVSTGPVSENELIERYLPLVRNVVDRIKINLPAHVDADDLYSVGITGLLAAVRKYDPSQNTTFAGYANTRIRGAILDELRRMDWCPRRARAKAKKIKESINTIEQRVKRAASEEEIRAELGLSAKDYAKWVEESRPVCFVAIDQPGENEEGGGASLHEIIADQSEIPVRDRLEQEELMQLVARCIEALPPIPRKILAMYYHENLRLAEIAAVFSLTESRICQIHSQTVLSLRAMIQRERDR</sequence>
<evidence type="ECO:0000313" key="7">
    <source>
        <dbReference type="EMBL" id="TSJ78638.1"/>
    </source>
</evidence>
<evidence type="ECO:0000256" key="1">
    <source>
        <dbReference type="ARBA" id="ARBA00023015"/>
    </source>
</evidence>
<name>A0A556QPR4_9BACT</name>
<evidence type="ECO:0000259" key="5">
    <source>
        <dbReference type="Pfam" id="PF04542"/>
    </source>
</evidence>
<evidence type="ECO:0000256" key="3">
    <source>
        <dbReference type="ARBA" id="ARBA00023125"/>
    </source>
</evidence>
<protein>
    <submittedName>
        <fullName evidence="7">FliA/WhiG family RNA polymerase sigma factor</fullName>
    </submittedName>
</protein>
<dbReference type="Pfam" id="PF04542">
    <property type="entry name" value="Sigma70_r2"/>
    <property type="match status" value="1"/>
</dbReference>
<dbReference type="InterPro" id="IPR007630">
    <property type="entry name" value="RNA_pol_sigma70_r4"/>
</dbReference>
<evidence type="ECO:0000256" key="2">
    <source>
        <dbReference type="ARBA" id="ARBA00023082"/>
    </source>
</evidence>
<dbReference type="Proteomes" id="UP000315648">
    <property type="component" value="Unassembled WGS sequence"/>
</dbReference>
<dbReference type="GO" id="GO:0003677">
    <property type="term" value="F:DNA binding"/>
    <property type="evidence" value="ECO:0007669"/>
    <property type="project" value="UniProtKB-KW"/>
</dbReference>
<dbReference type="SUPFAM" id="SSF88659">
    <property type="entry name" value="Sigma3 and sigma4 domains of RNA polymerase sigma factors"/>
    <property type="match status" value="2"/>
</dbReference>
<gene>
    <name evidence="7" type="ORF">FPL22_04860</name>
</gene>
<dbReference type="Pfam" id="PF04545">
    <property type="entry name" value="Sigma70_r4"/>
    <property type="match status" value="1"/>
</dbReference>
<evidence type="ECO:0000313" key="8">
    <source>
        <dbReference type="Proteomes" id="UP000315648"/>
    </source>
</evidence>
<dbReference type="Gene3D" id="1.10.1740.10">
    <property type="match status" value="1"/>
</dbReference>
<dbReference type="PRINTS" id="PR00046">
    <property type="entry name" value="SIGMA70FCT"/>
</dbReference>
<feature type="domain" description="RNA polymerase sigma-70 region 2" evidence="5">
    <location>
        <begin position="42"/>
        <end position="114"/>
    </location>
</feature>
<keyword evidence="4" id="KW-0804">Transcription</keyword>
<dbReference type="InterPro" id="IPR000943">
    <property type="entry name" value="RNA_pol_sigma70"/>
</dbReference>
<dbReference type="AlphaFoldDB" id="A0A556QPR4"/>
<dbReference type="Gene3D" id="1.20.140.160">
    <property type="match status" value="1"/>
</dbReference>
<dbReference type="EMBL" id="VMBG01000001">
    <property type="protein sequence ID" value="TSJ78638.1"/>
    <property type="molecule type" value="Genomic_DNA"/>
</dbReference>
<dbReference type="PIRSF" id="PIRSF000770">
    <property type="entry name" value="RNA_pol_sigma-SigE/K"/>
    <property type="match status" value="1"/>
</dbReference>
<proteinExistence type="predicted"/>
<dbReference type="InterPro" id="IPR014284">
    <property type="entry name" value="RNA_pol_sigma-70_dom"/>
</dbReference>
<dbReference type="GO" id="GO:0016987">
    <property type="term" value="F:sigma factor activity"/>
    <property type="evidence" value="ECO:0007669"/>
    <property type="project" value="UniProtKB-KW"/>
</dbReference>
<dbReference type="SUPFAM" id="SSF88946">
    <property type="entry name" value="Sigma2 domain of RNA polymerase sigma factors"/>
    <property type="match status" value="1"/>
</dbReference>
<dbReference type="InterPro" id="IPR012845">
    <property type="entry name" value="RNA_pol_sigma_FliA_WhiG"/>
</dbReference>
<dbReference type="RefSeq" id="WP_144228979.1">
    <property type="nucleotide sequence ID" value="NZ_CBCRVV010000002.1"/>
</dbReference>
<dbReference type="PANTHER" id="PTHR30385">
    <property type="entry name" value="SIGMA FACTOR F FLAGELLAR"/>
    <property type="match status" value="1"/>
</dbReference>
<comment type="caution">
    <text evidence="7">The sequence shown here is derived from an EMBL/GenBank/DDBJ whole genome shotgun (WGS) entry which is preliminary data.</text>
</comment>
<accession>A0A556QPR4</accession>